<dbReference type="EMBL" id="JACTNZ010000008">
    <property type="protein sequence ID" value="KAG5537410.1"/>
    <property type="molecule type" value="Genomic_DNA"/>
</dbReference>
<dbReference type="AlphaFoldDB" id="A0AAV6J8C0"/>
<dbReference type="Proteomes" id="UP000823749">
    <property type="component" value="Chromosome 8"/>
</dbReference>
<dbReference type="PANTHER" id="PTHR33127">
    <property type="entry name" value="TRANSMEMBRANE PROTEIN"/>
    <property type="match status" value="1"/>
</dbReference>
<proteinExistence type="predicted"/>
<dbReference type="Gene3D" id="1.20.1280.50">
    <property type="match status" value="1"/>
</dbReference>
<dbReference type="InterPro" id="IPR005174">
    <property type="entry name" value="KIB1-4_b-propeller"/>
</dbReference>
<dbReference type="PANTHER" id="PTHR33127:SF5">
    <property type="entry name" value="TRANSMEMBRANE PROTEIN"/>
    <property type="match status" value="1"/>
</dbReference>
<organism evidence="3 4">
    <name type="scientific">Rhododendron griersonianum</name>
    <dbReference type="NCBI Taxonomy" id="479676"/>
    <lineage>
        <taxon>Eukaryota</taxon>
        <taxon>Viridiplantae</taxon>
        <taxon>Streptophyta</taxon>
        <taxon>Embryophyta</taxon>
        <taxon>Tracheophyta</taxon>
        <taxon>Spermatophyta</taxon>
        <taxon>Magnoliopsida</taxon>
        <taxon>eudicotyledons</taxon>
        <taxon>Gunneridae</taxon>
        <taxon>Pentapetalae</taxon>
        <taxon>asterids</taxon>
        <taxon>Ericales</taxon>
        <taxon>Ericaceae</taxon>
        <taxon>Ericoideae</taxon>
        <taxon>Rhodoreae</taxon>
        <taxon>Rhododendron</taxon>
    </lineage>
</organism>
<keyword evidence="4" id="KW-1185">Reference proteome</keyword>
<evidence type="ECO:0000313" key="3">
    <source>
        <dbReference type="EMBL" id="KAG5537411.1"/>
    </source>
</evidence>
<reference evidence="3" key="1">
    <citation type="submission" date="2020-08" db="EMBL/GenBank/DDBJ databases">
        <title>Plant Genome Project.</title>
        <authorList>
            <person name="Zhang R.-G."/>
        </authorList>
    </citation>
    <scope>NUCLEOTIDE SEQUENCE</scope>
    <source>
        <strain evidence="3">WSP0</strain>
        <tissue evidence="3">Leaf</tissue>
    </source>
</reference>
<dbReference type="Pfam" id="PF03478">
    <property type="entry name" value="Beta-prop_KIB1-4"/>
    <property type="match status" value="1"/>
</dbReference>
<dbReference type="EMBL" id="JACTNZ010000008">
    <property type="protein sequence ID" value="KAG5537411.1"/>
    <property type="molecule type" value="Genomic_DNA"/>
</dbReference>
<dbReference type="EMBL" id="JACTNZ010000008">
    <property type="protein sequence ID" value="KAG5537409.1"/>
    <property type="molecule type" value="Genomic_DNA"/>
</dbReference>
<protein>
    <recommendedName>
        <fullName evidence="5">F-box domain-containing protein</fullName>
    </recommendedName>
</protein>
<sequence length="546" mass="61855">MHSNNKGCRYCTKAEIDQLLSLNINTFCYTVTLEEIGMMISEIDSDGNAHIDLNGKTEYFLGYGRSWLKVNLYFILTVLVRRASVLGALLYSKAEGNGLSEDLYLALLPNQNTLPRNEEDDDVYEEVDDVESEEQNRGGNQLLVALVGFSSRLPRVRLAGCYVVRYEVSGFNQVSGNRLFHHQDMFGLDALGCLSILWSEKTFLSIGGLWGDVISVDDNTLKSLSFEEGRLFIATDIMDRVDGEVELKFRERSIKIRVAEEIPSNVGMMTFEIEIVILKEADSGFVVEAPLDEAYSGRKKTASVVETRKTLGVARGTRPDQEAIDELEETSMDEPIRDWSTLPIELLSLISSSLFLDDFGRFCCVCKKWKLVPSLPVPCPTQCPIPQSQWLMLYRGCSKMELNFFHPLYKDTYRMDIPELSGALLRCSKDGWLLMSRGKHSVFFFNPFTKAKIDLPDLPDHHYNFNAISFSCAPTSSECMVFGIYAFFDHVRFLAISRGEEKWTGDHIKGEHDFHHSHTNPVFYNELVYCLGEDGTLGVFNPKDFS</sequence>
<dbReference type="InterPro" id="IPR001810">
    <property type="entry name" value="F-box_dom"/>
</dbReference>
<feature type="domain" description="KIB1-4 beta-propeller" evidence="2">
    <location>
        <begin position="405"/>
        <end position="541"/>
    </location>
</feature>
<name>A0AAV6J8C0_9ERIC</name>
<evidence type="ECO:0000313" key="4">
    <source>
        <dbReference type="Proteomes" id="UP000823749"/>
    </source>
</evidence>
<feature type="domain" description="F-box" evidence="1">
    <location>
        <begin position="339"/>
        <end position="370"/>
    </location>
</feature>
<accession>A0AAV6J8C0</accession>
<evidence type="ECO:0008006" key="5">
    <source>
        <dbReference type="Google" id="ProtNLM"/>
    </source>
</evidence>
<gene>
    <name evidence="3" type="ORF">RHGRI_024741</name>
</gene>
<dbReference type="InterPro" id="IPR036047">
    <property type="entry name" value="F-box-like_dom_sf"/>
</dbReference>
<evidence type="ECO:0000259" key="2">
    <source>
        <dbReference type="Pfam" id="PF03478"/>
    </source>
</evidence>
<comment type="caution">
    <text evidence="3">The sequence shown here is derived from an EMBL/GenBank/DDBJ whole genome shotgun (WGS) entry which is preliminary data.</text>
</comment>
<dbReference type="SUPFAM" id="SSF81383">
    <property type="entry name" value="F-box domain"/>
    <property type="match status" value="1"/>
</dbReference>
<evidence type="ECO:0000259" key="1">
    <source>
        <dbReference type="Pfam" id="PF00646"/>
    </source>
</evidence>
<dbReference type="EMBL" id="JACTNZ010000008">
    <property type="protein sequence ID" value="KAG5537412.1"/>
    <property type="molecule type" value="Genomic_DNA"/>
</dbReference>
<dbReference type="Pfam" id="PF00646">
    <property type="entry name" value="F-box"/>
    <property type="match status" value="1"/>
</dbReference>